<gene>
    <name evidence="1" type="ORF">C882_0111</name>
</gene>
<proteinExistence type="predicted"/>
<protein>
    <recommendedName>
        <fullName evidence="3">Thioredoxin reductase</fullName>
    </recommendedName>
</protein>
<dbReference type="PANTHER" id="PTHR39338">
    <property type="entry name" value="BLL5662 PROTEIN-RELATED"/>
    <property type="match status" value="1"/>
</dbReference>
<evidence type="ECO:0000313" key="1">
    <source>
        <dbReference type="EMBL" id="EKV30030.1"/>
    </source>
</evidence>
<name>K9GVP0_9PROT</name>
<evidence type="ECO:0008006" key="3">
    <source>
        <dbReference type="Google" id="ProtNLM"/>
    </source>
</evidence>
<dbReference type="STRING" id="1238182.C882_0111"/>
<dbReference type="PANTHER" id="PTHR39338:SF7">
    <property type="entry name" value="BLL6692 PROTEIN"/>
    <property type="match status" value="1"/>
</dbReference>
<dbReference type="PATRIC" id="fig|1238182.3.peg.2327"/>
<dbReference type="RefSeq" id="WP_009540771.1">
    <property type="nucleotide sequence ID" value="NZ_ANHY01000010.1"/>
</dbReference>
<accession>K9GVP0</accession>
<comment type="caution">
    <text evidence="1">The sequence shown here is derived from an EMBL/GenBank/DDBJ whole genome shotgun (WGS) entry which is preliminary data.</text>
</comment>
<reference evidence="1 2" key="1">
    <citation type="journal article" date="2013" name="Genome Announc.">
        <title>Draft Genome Sequence of an Alphaproteobacterium, Caenispirillum salinarum AK4(T), Isolated from a Solar Saltern.</title>
        <authorList>
            <person name="Khatri I."/>
            <person name="Singh A."/>
            <person name="Korpole S."/>
            <person name="Pinnaka A.K."/>
            <person name="Subramanian S."/>
        </authorList>
    </citation>
    <scope>NUCLEOTIDE SEQUENCE [LARGE SCALE GENOMIC DNA]</scope>
    <source>
        <strain evidence="1 2">AK4</strain>
    </source>
</reference>
<dbReference type="InterPro" id="IPR008912">
    <property type="entry name" value="Uncharacterised_CoxE"/>
</dbReference>
<dbReference type="Proteomes" id="UP000009881">
    <property type="component" value="Unassembled WGS sequence"/>
</dbReference>
<dbReference type="eggNOG" id="COG3825">
    <property type="taxonomic scope" value="Bacteria"/>
</dbReference>
<organism evidence="1 2">
    <name type="scientific">Caenispirillum salinarum AK4</name>
    <dbReference type="NCBI Taxonomy" id="1238182"/>
    <lineage>
        <taxon>Bacteria</taxon>
        <taxon>Pseudomonadati</taxon>
        <taxon>Pseudomonadota</taxon>
        <taxon>Alphaproteobacteria</taxon>
        <taxon>Rhodospirillales</taxon>
        <taxon>Novispirillaceae</taxon>
        <taxon>Caenispirillum</taxon>
    </lineage>
</organism>
<evidence type="ECO:0000313" key="2">
    <source>
        <dbReference type="Proteomes" id="UP000009881"/>
    </source>
</evidence>
<dbReference type="EMBL" id="ANHY01000010">
    <property type="protein sequence ID" value="EKV30030.1"/>
    <property type="molecule type" value="Genomic_DNA"/>
</dbReference>
<keyword evidence="2" id="KW-1185">Reference proteome</keyword>
<dbReference type="AlphaFoldDB" id="K9GVP0"/>
<dbReference type="Pfam" id="PF05762">
    <property type="entry name" value="VWA_CoxE"/>
    <property type="match status" value="1"/>
</dbReference>
<sequence length="394" mass="45955">MFVTLFYELRKAGVPVSLNEYLLLLEAVEKGCADFSVDDFYFLARATLVKDERHLDRFDRVFGHVFKGLEEPTNPDEITADIPEEWLRKLAEKFLSEEEKKQIEALGGFDKLMETLKQRLEEQKKRHQGGSKWIGTAGTSPFGAYGYNPEGVRIGQHESRHRRAVKVWDKREFKNLDDTVELGTRNIKVALRRLRRFAREGAATELDLDDTIRSTAHHGGMLDIKMVPERHNTVKVLLFLDIGGSMDDHVKTCEELFSAVRSEFKHLEHYYFHNCVYEYVWRDNTRRHADRIPTWDVLHTYGSDYKLIFVGDASMSPYEIAYPGGAVEHWNDEAGEVWLRRMLQVWPHAVWLNPSDQRFWPYTHSIQMINQIMEGRMYPLTLGGLDEAMQELNK</sequence>